<dbReference type="Gene3D" id="3.90.70.10">
    <property type="entry name" value="Cysteine proteinases"/>
    <property type="match status" value="1"/>
</dbReference>
<protein>
    <recommendedName>
        <fullName evidence="1">Peptidase C1A papain C-terminal domain-containing protein</fullName>
    </recommendedName>
</protein>
<dbReference type="CDD" id="cd02619">
    <property type="entry name" value="Peptidase_C1"/>
    <property type="match status" value="1"/>
</dbReference>
<keyword evidence="3" id="KW-1185">Reference proteome</keyword>
<feature type="domain" description="Peptidase C1A papain C-terminal" evidence="1">
    <location>
        <begin position="260"/>
        <end position="358"/>
    </location>
</feature>
<reference evidence="2 3" key="1">
    <citation type="submission" date="2007-01" db="EMBL/GenBank/DDBJ databases">
        <authorList>
            <person name="Haygood M."/>
            <person name="Podell S."/>
            <person name="Anderson C."/>
            <person name="Hopkinson B."/>
            <person name="Roe K."/>
            <person name="Barbeau K."/>
            <person name="Gaasterland T."/>
            <person name="Ferriera S."/>
            <person name="Johnson J."/>
            <person name="Kravitz S."/>
            <person name="Beeson K."/>
            <person name="Sutton G."/>
            <person name="Rogers Y.-H."/>
            <person name="Friedman R."/>
            <person name="Frazier M."/>
            <person name="Venter J.C."/>
        </authorList>
    </citation>
    <scope>NUCLEOTIDE SEQUENCE [LARGE SCALE GENOMIC DNA]</scope>
    <source>
        <strain evidence="2 3">ATCC 23134</strain>
    </source>
</reference>
<evidence type="ECO:0000259" key="1">
    <source>
        <dbReference type="Pfam" id="PF00112"/>
    </source>
</evidence>
<dbReference type="InterPro" id="IPR038765">
    <property type="entry name" value="Papain-like_cys_pep_sf"/>
</dbReference>
<dbReference type="AlphaFoldDB" id="A1ZUL4"/>
<comment type="caution">
    <text evidence="2">The sequence shown here is derived from an EMBL/GenBank/DDBJ whole genome shotgun (WGS) entry which is preliminary data.</text>
</comment>
<dbReference type="InterPro" id="IPR000668">
    <property type="entry name" value="Peptidase_C1A_C"/>
</dbReference>
<evidence type="ECO:0000313" key="3">
    <source>
        <dbReference type="Proteomes" id="UP000004095"/>
    </source>
</evidence>
<dbReference type="Pfam" id="PF00112">
    <property type="entry name" value="Peptidase_C1"/>
    <property type="match status" value="1"/>
</dbReference>
<evidence type="ECO:0000313" key="2">
    <source>
        <dbReference type="EMBL" id="EAY25900.1"/>
    </source>
</evidence>
<dbReference type="EMBL" id="AAWS01000041">
    <property type="protein sequence ID" value="EAY25900.1"/>
    <property type="molecule type" value="Genomic_DNA"/>
</dbReference>
<name>A1ZUL4_MICM2</name>
<proteinExistence type="predicted"/>
<gene>
    <name evidence="2" type="ORF">M23134_00854</name>
</gene>
<organism evidence="2 3">
    <name type="scientific">Microscilla marina ATCC 23134</name>
    <dbReference type="NCBI Taxonomy" id="313606"/>
    <lineage>
        <taxon>Bacteria</taxon>
        <taxon>Pseudomonadati</taxon>
        <taxon>Bacteroidota</taxon>
        <taxon>Cytophagia</taxon>
        <taxon>Cytophagales</taxon>
        <taxon>Microscillaceae</taxon>
        <taxon>Microscilla</taxon>
    </lineage>
</organism>
<dbReference type="GO" id="GO:0008234">
    <property type="term" value="F:cysteine-type peptidase activity"/>
    <property type="evidence" value="ECO:0007669"/>
    <property type="project" value="InterPro"/>
</dbReference>
<dbReference type="GO" id="GO:0006508">
    <property type="term" value="P:proteolysis"/>
    <property type="evidence" value="ECO:0007669"/>
    <property type="project" value="InterPro"/>
</dbReference>
<dbReference type="SUPFAM" id="SSF54001">
    <property type="entry name" value="Cysteine proteinases"/>
    <property type="match status" value="1"/>
</dbReference>
<accession>A1ZUL4</accession>
<dbReference type="Proteomes" id="UP000004095">
    <property type="component" value="Unassembled WGS sequence"/>
</dbReference>
<sequence>MVLPPNVCQRRHWVMFFNKLKNIMLNENQTLRSGIGLNSKPSTYFHQYNLFDVDEPQPTSQDFPSKYNILDSLPSLEIFNQLALNDCVAVSGSFALYVALYKKAGIQFMPSVKYGFYAGRIVSAGYLDAVAEEKILENQANNGQSSFRVITPSGGLKPTDDISMSFTDYFVAIAKKYNEVGDQQLVPGLYQYGIPSEELVPSFPDNSFSEDYIKRFRTDHKLQIDFMNQGLPNEVGFQYKKGQYKLVLDEVMLKLIKLDNSQELVKKLKELLVQDKTIMFGMSVDDSQFWKKDSALWKEGLFSLDNGIAQQQNYGHAMVIVGFDDEKVIDSDHPDRKGAFIVRNSWGVAFGDHGYWYLPYQLVYTFPQPPFFNSFGVGFVYIDDLSINASSLEAHIAKMEK</sequence>